<name>A0A2N5J3B2_9BIFI</name>
<evidence type="ECO:0000256" key="6">
    <source>
        <dbReference type="PIRSR" id="PIRSR005536-1"/>
    </source>
</evidence>
<dbReference type="Proteomes" id="UP000235034">
    <property type="component" value="Unassembled WGS sequence"/>
</dbReference>
<dbReference type="PIRSF" id="PIRSF005536">
    <property type="entry name" value="Agal"/>
    <property type="match status" value="1"/>
</dbReference>
<evidence type="ECO:0000259" key="9">
    <source>
        <dbReference type="Pfam" id="PF16875"/>
    </source>
</evidence>
<dbReference type="InterPro" id="IPR013785">
    <property type="entry name" value="Aldolase_TIM"/>
</dbReference>
<gene>
    <name evidence="10" type="ORF">Uis4E_1068</name>
</gene>
<dbReference type="GO" id="GO:0016052">
    <property type="term" value="P:carbohydrate catabolic process"/>
    <property type="evidence" value="ECO:0007669"/>
    <property type="project" value="InterPro"/>
</dbReference>
<feature type="compositionally biased region" description="Polar residues" evidence="7">
    <location>
        <begin position="1"/>
        <end position="12"/>
    </location>
</feature>
<evidence type="ECO:0000256" key="5">
    <source>
        <dbReference type="PIRNR" id="PIRNR005536"/>
    </source>
</evidence>
<evidence type="ECO:0000313" key="11">
    <source>
        <dbReference type="Proteomes" id="UP000235034"/>
    </source>
</evidence>
<dbReference type="AlphaFoldDB" id="A0A2N5J3B2"/>
<dbReference type="InterPro" id="IPR002252">
    <property type="entry name" value="Glyco_hydro_36"/>
</dbReference>
<dbReference type="PANTHER" id="PTHR43053">
    <property type="entry name" value="GLYCOSIDASE FAMILY 31"/>
    <property type="match status" value="1"/>
</dbReference>
<evidence type="ECO:0000256" key="7">
    <source>
        <dbReference type="SAM" id="MobiDB-lite"/>
    </source>
</evidence>
<evidence type="ECO:0000256" key="3">
    <source>
        <dbReference type="ARBA" id="ARBA00022801"/>
    </source>
</evidence>
<sequence>MQMTTITISQPPSAGDDHTGAHAAPATTPVRMTIGLEERRLPHIVAITRAAAPTVSVSAAATGTAAETPLAADPQFPQTLDAGLALGEAPTILPTQSEGWTGTPAIQLSRGGVELFPAFAVTRTAHTADSFTFTAEDAEARLTLTGTLAIGPEGLVHVDTAITNDADATDDRTGHTADATLVVNRLAPVVPLPPQVSEVESCTGHHLRERALQRQKLTEGVFAKESRMGRPNFNATTLLTAGERGFGFEHGLVVSAHVAFSGNSVTFVERTPYTHGVIGGGELTYAGEIALKPGETYHAPRLLVALGDGLNDVASRFHAYLRARHPELAKPRPVMLNTWEAMYFAQSEGKVIALADHAAEVGVERFVIDDGWFKGRRDDTKALGDWQVDATLWPEGLGTVAHHVHDLGMEFGLWFEPEMVSPDSDVARAHPDWMLRPTATRLPMASRAQQVIDLTNPAAARYVEAAIDTLVSEYHIDYIKWDHNRFLTEPLSPTSGRPAVHAQTEAFYGIVDRLRARHPGLEIESCSSGGGRIDAGVLERCSRVWASDCTDPVERADIQRGTSLIVPPEMIGEHISESPNHATRRATSLTTRAAMAFFGHLGIEWNIMKLDDAGLARLKRWVELYKERRAALPQATLVHADAPDPAVRVDGLVAPDRSRAVFRFAAVASSEEYPYGLIRLPGLDPAARYRIRPLGGVDLYADEFSPNCRTTLGWWTDEGVVVDGATLVQWGVRPPQLAPEHAVLIDVTRA</sequence>
<dbReference type="InterPro" id="IPR031705">
    <property type="entry name" value="Glyco_hydro_36_C"/>
</dbReference>
<dbReference type="EC" id="3.2.1.22" evidence="2 5"/>
<dbReference type="InterPro" id="IPR031704">
    <property type="entry name" value="Glyco_hydro_36_N"/>
</dbReference>
<dbReference type="EMBL" id="NMWT01000013">
    <property type="protein sequence ID" value="PLS28704.1"/>
    <property type="molecule type" value="Genomic_DNA"/>
</dbReference>
<dbReference type="InterPro" id="IPR017853">
    <property type="entry name" value="GH"/>
</dbReference>
<keyword evidence="3 5" id="KW-0378">Hydrolase</keyword>
<dbReference type="PRINTS" id="PR00743">
    <property type="entry name" value="GLHYDRLASE36"/>
</dbReference>
<organism evidence="10 11">
    <name type="scientific">Bifidobacterium parmae</name>
    <dbReference type="NCBI Taxonomy" id="361854"/>
    <lineage>
        <taxon>Bacteria</taxon>
        <taxon>Bacillati</taxon>
        <taxon>Actinomycetota</taxon>
        <taxon>Actinomycetes</taxon>
        <taxon>Bifidobacteriales</taxon>
        <taxon>Bifidobacteriaceae</taxon>
        <taxon>Bifidobacterium</taxon>
    </lineage>
</organism>
<evidence type="ECO:0000256" key="1">
    <source>
        <dbReference type="ARBA" id="ARBA00001255"/>
    </source>
</evidence>
<dbReference type="Gene3D" id="3.20.20.70">
    <property type="entry name" value="Aldolase class I"/>
    <property type="match status" value="1"/>
</dbReference>
<dbReference type="InterPro" id="IPR013780">
    <property type="entry name" value="Glyco_hydro_b"/>
</dbReference>
<feature type="active site" description="Nucleophile" evidence="6">
    <location>
        <position position="482"/>
    </location>
</feature>
<keyword evidence="4 5" id="KW-0326">Glycosidase</keyword>
<feature type="domain" description="Glycosyl hydrolase family 36 C-terminal" evidence="8">
    <location>
        <begin position="653"/>
        <end position="737"/>
    </location>
</feature>
<comment type="caution">
    <text evidence="10">The sequence shown here is derived from an EMBL/GenBank/DDBJ whole genome shotgun (WGS) entry which is preliminary data.</text>
</comment>
<evidence type="ECO:0000256" key="4">
    <source>
        <dbReference type="ARBA" id="ARBA00023295"/>
    </source>
</evidence>
<dbReference type="FunFam" id="3.20.20.70:FF:000118">
    <property type="entry name" value="Alpha-galactosidase"/>
    <property type="match status" value="1"/>
</dbReference>
<evidence type="ECO:0000313" key="10">
    <source>
        <dbReference type="EMBL" id="PLS28704.1"/>
    </source>
</evidence>
<reference evidence="10 11" key="1">
    <citation type="submission" date="2017-07" db="EMBL/GenBank/DDBJ databases">
        <title>Bifidobacterium novel species.</title>
        <authorList>
            <person name="Lugli G.A."/>
            <person name="Milani C."/>
            <person name="Duranti S."/>
            <person name="Mangifesta M."/>
        </authorList>
    </citation>
    <scope>NUCLEOTIDE SEQUENCE [LARGE SCALE GENOMIC DNA]</scope>
    <source>
        <strain evidence="10 11">77</strain>
    </source>
</reference>
<dbReference type="InterPro" id="IPR050985">
    <property type="entry name" value="Alpha-glycosidase_related"/>
</dbReference>
<keyword evidence="11" id="KW-1185">Reference proteome</keyword>
<feature type="active site" description="Proton donor" evidence="6">
    <location>
        <position position="548"/>
    </location>
</feature>
<dbReference type="InterPro" id="IPR000111">
    <property type="entry name" value="Glyco_hydro_27/36_CS"/>
</dbReference>
<dbReference type="RefSeq" id="WP_165784863.1">
    <property type="nucleotide sequence ID" value="NZ_NMWT01000013.1"/>
</dbReference>
<dbReference type="Gene3D" id="2.60.40.1180">
    <property type="entry name" value="Golgi alpha-mannosidase II"/>
    <property type="match status" value="1"/>
</dbReference>
<dbReference type="CDD" id="cd14791">
    <property type="entry name" value="GH36"/>
    <property type="match status" value="1"/>
</dbReference>
<dbReference type="Pfam" id="PF16875">
    <property type="entry name" value="Glyco_hydro_36N"/>
    <property type="match status" value="1"/>
</dbReference>
<dbReference type="SUPFAM" id="SSF51445">
    <property type="entry name" value="(Trans)glycosidases"/>
    <property type="match status" value="1"/>
</dbReference>
<evidence type="ECO:0000256" key="2">
    <source>
        <dbReference type="ARBA" id="ARBA00012755"/>
    </source>
</evidence>
<feature type="domain" description="Glycosyl hydrolase family 36 N-terminal" evidence="9">
    <location>
        <begin position="75"/>
        <end position="290"/>
    </location>
</feature>
<proteinExistence type="inferred from homology"/>
<dbReference type="PROSITE" id="PS00512">
    <property type="entry name" value="ALPHA_GALACTOSIDASE"/>
    <property type="match status" value="1"/>
</dbReference>
<dbReference type="Gene3D" id="2.70.98.60">
    <property type="entry name" value="alpha-galactosidase from lactobacil brevis"/>
    <property type="match status" value="1"/>
</dbReference>
<comment type="catalytic activity">
    <reaction evidence="1 5">
        <text>Hydrolysis of terminal, non-reducing alpha-D-galactose residues in alpha-D-galactosides, including galactose oligosaccharides, galactomannans and galactolipids.</text>
        <dbReference type="EC" id="3.2.1.22"/>
    </reaction>
</comment>
<feature type="region of interest" description="Disordered" evidence="7">
    <location>
        <begin position="1"/>
        <end position="28"/>
    </location>
</feature>
<dbReference type="InterPro" id="IPR038417">
    <property type="entry name" value="Alpga-gal_N_sf"/>
</dbReference>
<dbReference type="GO" id="GO:0004557">
    <property type="term" value="F:alpha-galactosidase activity"/>
    <property type="evidence" value="ECO:0007669"/>
    <property type="project" value="UniProtKB-UniRule"/>
</dbReference>
<accession>A0A2N5J3B2</accession>
<dbReference type="Pfam" id="PF16874">
    <property type="entry name" value="Glyco_hydro_36C"/>
    <property type="match status" value="1"/>
</dbReference>
<dbReference type="PANTHER" id="PTHR43053:SF3">
    <property type="entry name" value="ALPHA-GALACTOSIDASE C-RELATED"/>
    <property type="match status" value="1"/>
</dbReference>
<comment type="similarity">
    <text evidence="5">Belongs to the glycosyl hydrolase.</text>
</comment>
<protein>
    <recommendedName>
        <fullName evidence="2 5">Alpha-galactosidase</fullName>
        <ecNumber evidence="2 5">3.2.1.22</ecNumber>
    </recommendedName>
</protein>
<dbReference type="Pfam" id="PF02065">
    <property type="entry name" value="Melibiase"/>
    <property type="match status" value="1"/>
</dbReference>
<evidence type="ECO:0000259" key="8">
    <source>
        <dbReference type="Pfam" id="PF16874"/>
    </source>
</evidence>